<sequence length="139" mass="14894">MAQHAEPDAMSKPRFAARQVFIGTHAPPGRTPRALSPDGGLSHLEAPGLFENDWPLVPNHTDLLENNIHVNTETGCMRGICDGHWAFRHVSWGTRDYARGPHWAGGLALSCQAAGAPGFFLGVLLPGHGNSFRGSKGAH</sequence>
<evidence type="ECO:0000313" key="1">
    <source>
        <dbReference type="EMBL" id="KIM36549.1"/>
    </source>
</evidence>
<gene>
    <name evidence="1" type="ORF">M413DRAFT_288647</name>
</gene>
<dbReference type="AlphaFoldDB" id="A0A0C3BWU2"/>
<keyword evidence="2" id="KW-1185">Reference proteome</keyword>
<dbReference type="EMBL" id="KN831804">
    <property type="protein sequence ID" value="KIM36549.1"/>
    <property type="molecule type" value="Genomic_DNA"/>
</dbReference>
<protein>
    <submittedName>
        <fullName evidence="1">Uncharacterized protein</fullName>
    </submittedName>
</protein>
<evidence type="ECO:0000313" key="2">
    <source>
        <dbReference type="Proteomes" id="UP000053424"/>
    </source>
</evidence>
<organism evidence="1 2">
    <name type="scientific">Hebeloma cylindrosporum</name>
    <dbReference type="NCBI Taxonomy" id="76867"/>
    <lineage>
        <taxon>Eukaryota</taxon>
        <taxon>Fungi</taxon>
        <taxon>Dikarya</taxon>
        <taxon>Basidiomycota</taxon>
        <taxon>Agaricomycotina</taxon>
        <taxon>Agaricomycetes</taxon>
        <taxon>Agaricomycetidae</taxon>
        <taxon>Agaricales</taxon>
        <taxon>Agaricineae</taxon>
        <taxon>Hymenogastraceae</taxon>
        <taxon>Hebeloma</taxon>
    </lineage>
</organism>
<accession>A0A0C3BWU2</accession>
<proteinExistence type="predicted"/>
<dbReference type="OrthoDB" id="5598852at2759"/>
<name>A0A0C3BWU2_HEBCY</name>
<dbReference type="HOGENOM" id="CLU_1845343_0_0_1"/>
<reference evidence="2" key="2">
    <citation type="submission" date="2015-01" db="EMBL/GenBank/DDBJ databases">
        <title>Evolutionary Origins and Diversification of the Mycorrhizal Mutualists.</title>
        <authorList>
            <consortium name="DOE Joint Genome Institute"/>
            <consortium name="Mycorrhizal Genomics Consortium"/>
            <person name="Kohler A."/>
            <person name="Kuo A."/>
            <person name="Nagy L.G."/>
            <person name="Floudas D."/>
            <person name="Copeland A."/>
            <person name="Barry K.W."/>
            <person name="Cichocki N."/>
            <person name="Veneault-Fourrey C."/>
            <person name="LaButti K."/>
            <person name="Lindquist E.A."/>
            <person name="Lipzen A."/>
            <person name="Lundell T."/>
            <person name="Morin E."/>
            <person name="Murat C."/>
            <person name="Riley R."/>
            <person name="Ohm R."/>
            <person name="Sun H."/>
            <person name="Tunlid A."/>
            <person name="Henrissat B."/>
            <person name="Grigoriev I.V."/>
            <person name="Hibbett D.S."/>
            <person name="Martin F."/>
        </authorList>
    </citation>
    <scope>NUCLEOTIDE SEQUENCE [LARGE SCALE GENOMIC DNA]</scope>
    <source>
        <strain evidence="2">h7</strain>
    </source>
</reference>
<reference evidence="1 2" key="1">
    <citation type="submission" date="2014-04" db="EMBL/GenBank/DDBJ databases">
        <authorList>
            <consortium name="DOE Joint Genome Institute"/>
            <person name="Kuo A."/>
            <person name="Gay G."/>
            <person name="Dore J."/>
            <person name="Kohler A."/>
            <person name="Nagy L.G."/>
            <person name="Floudas D."/>
            <person name="Copeland A."/>
            <person name="Barry K.W."/>
            <person name="Cichocki N."/>
            <person name="Veneault-Fourrey C."/>
            <person name="LaButti K."/>
            <person name="Lindquist E.A."/>
            <person name="Lipzen A."/>
            <person name="Lundell T."/>
            <person name="Morin E."/>
            <person name="Murat C."/>
            <person name="Sun H."/>
            <person name="Tunlid A."/>
            <person name="Henrissat B."/>
            <person name="Grigoriev I.V."/>
            <person name="Hibbett D.S."/>
            <person name="Martin F."/>
            <person name="Nordberg H.P."/>
            <person name="Cantor M.N."/>
            <person name="Hua S.X."/>
        </authorList>
    </citation>
    <scope>NUCLEOTIDE SEQUENCE [LARGE SCALE GENOMIC DNA]</scope>
    <source>
        <strain evidence="2">h7</strain>
    </source>
</reference>
<dbReference type="Proteomes" id="UP000053424">
    <property type="component" value="Unassembled WGS sequence"/>
</dbReference>